<gene>
    <name evidence="19" type="ORF">K8V30_02535</name>
</gene>
<keyword evidence="8" id="KW-0133">Cell shape</keyword>
<keyword evidence="12" id="KW-0511">Multifunctional enzyme</keyword>
<feature type="compositionally biased region" description="Basic and acidic residues" evidence="16">
    <location>
        <begin position="934"/>
        <end position="952"/>
    </location>
</feature>
<keyword evidence="11" id="KW-0472">Membrane</keyword>
<dbReference type="GO" id="GO:0009252">
    <property type="term" value="P:peptidoglycan biosynthetic process"/>
    <property type="evidence" value="ECO:0007669"/>
    <property type="project" value="UniProtKB-KW"/>
</dbReference>
<organism evidence="19 20">
    <name type="scientific">Metalysinibacillus jejuensis</name>
    <dbReference type="NCBI Taxonomy" id="914327"/>
    <lineage>
        <taxon>Bacteria</taxon>
        <taxon>Bacillati</taxon>
        <taxon>Bacillota</taxon>
        <taxon>Bacilli</taxon>
        <taxon>Bacillales</taxon>
        <taxon>Caryophanaceae</taxon>
        <taxon>Metalysinibacillus</taxon>
    </lineage>
</organism>
<dbReference type="InterPro" id="IPR012338">
    <property type="entry name" value="Beta-lactam/transpept-like"/>
</dbReference>
<evidence type="ECO:0000256" key="3">
    <source>
        <dbReference type="ARBA" id="ARBA00022670"/>
    </source>
</evidence>
<dbReference type="GO" id="GO:0008955">
    <property type="term" value="F:peptidoglycan glycosyltransferase activity"/>
    <property type="evidence" value="ECO:0007669"/>
    <property type="project" value="UniProtKB-EC"/>
</dbReference>
<evidence type="ECO:0000256" key="7">
    <source>
        <dbReference type="ARBA" id="ARBA00022801"/>
    </source>
</evidence>
<comment type="catalytic activity">
    <reaction evidence="15">
        <text>[GlcNAc-(1-&gt;4)-Mur2Ac(oyl-L-Ala-gamma-D-Glu-L-Lys-D-Ala-D-Ala)](n)-di-trans,octa-cis-undecaprenyl diphosphate + beta-D-GlcNAc-(1-&gt;4)-Mur2Ac(oyl-L-Ala-gamma-D-Glu-L-Lys-D-Ala-D-Ala)-di-trans,octa-cis-undecaprenyl diphosphate = [GlcNAc-(1-&gt;4)-Mur2Ac(oyl-L-Ala-gamma-D-Glu-L-Lys-D-Ala-D-Ala)](n+1)-di-trans,octa-cis-undecaprenyl diphosphate + di-trans,octa-cis-undecaprenyl diphosphate + H(+)</text>
        <dbReference type="Rhea" id="RHEA:23708"/>
        <dbReference type="Rhea" id="RHEA-COMP:9602"/>
        <dbReference type="Rhea" id="RHEA-COMP:9603"/>
        <dbReference type="ChEBI" id="CHEBI:15378"/>
        <dbReference type="ChEBI" id="CHEBI:58405"/>
        <dbReference type="ChEBI" id="CHEBI:60033"/>
        <dbReference type="ChEBI" id="CHEBI:78435"/>
        <dbReference type="EC" id="2.4.99.28"/>
    </reaction>
</comment>
<evidence type="ECO:0000256" key="13">
    <source>
        <dbReference type="ARBA" id="ARBA00023316"/>
    </source>
</evidence>
<protein>
    <submittedName>
        <fullName evidence="19">Penicillin-binding protein</fullName>
    </submittedName>
</protein>
<dbReference type="InterPro" id="IPR013783">
    <property type="entry name" value="Ig-like_fold"/>
</dbReference>
<evidence type="ECO:0000256" key="5">
    <source>
        <dbReference type="ARBA" id="ARBA00022679"/>
    </source>
</evidence>
<keyword evidence="1" id="KW-1003">Cell membrane</keyword>
<dbReference type="Gene3D" id="2.60.40.10">
    <property type="entry name" value="Immunoglobulins"/>
    <property type="match status" value="1"/>
</dbReference>
<dbReference type="EMBL" id="DYTV01000032">
    <property type="protein sequence ID" value="HJH10566.1"/>
    <property type="molecule type" value="Genomic_DNA"/>
</dbReference>
<reference evidence="19" key="1">
    <citation type="journal article" date="2021" name="PeerJ">
        <title>Extensive microbial diversity within the chicken gut microbiome revealed by metagenomics and culture.</title>
        <authorList>
            <person name="Gilroy R."/>
            <person name="Ravi A."/>
            <person name="Getino M."/>
            <person name="Pursley I."/>
            <person name="Horton D.L."/>
            <person name="Alikhan N.F."/>
            <person name="Baker D."/>
            <person name="Gharbi K."/>
            <person name="Hall N."/>
            <person name="Watson M."/>
            <person name="Adriaenssens E.M."/>
            <person name="Foster-Nyarko E."/>
            <person name="Jarju S."/>
            <person name="Secka A."/>
            <person name="Antonio M."/>
            <person name="Oren A."/>
            <person name="Chaudhuri R.R."/>
            <person name="La Ragione R."/>
            <person name="Hildebrand F."/>
            <person name="Pallen M.J."/>
        </authorList>
    </citation>
    <scope>NUCLEOTIDE SEQUENCE</scope>
    <source>
        <strain evidence="19">CHK160-4876</strain>
    </source>
</reference>
<keyword evidence="3" id="KW-0645">Protease</keyword>
<keyword evidence="2" id="KW-0121">Carboxypeptidase</keyword>
<dbReference type="InterPro" id="IPR050396">
    <property type="entry name" value="Glycosyltr_51/Transpeptidase"/>
</dbReference>
<dbReference type="GO" id="GO:0009002">
    <property type="term" value="F:serine-type D-Ala-D-Ala carboxypeptidase activity"/>
    <property type="evidence" value="ECO:0007669"/>
    <property type="project" value="UniProtKB-EC"/>
</dbReference>
<sequence length="960" mass="105874">MKDWIAKVNNRIEQLFEKPWMAKVRISSAITWNLALLLLVMAILGGVFAFSVGAGYFASLVSKEPLRTEKEMRDLVFNYEETSEMYFADNIYIGNIRTDLDRRETSIDKVSPFVVNAVLATEDEYFREHEGIVPKALIRGVLQDVLNSANQTGGSTLTQQLVKNQILTNEVSYERKAKEILLAMRLEHFMTKEEILEAYLNVIPYGRNASGRNIAGIETAAQGVFGVSAADLTLEQAAFLSGIPQNPFTYTPFTNLGTVKSEDYLADGLARMKTVLNRMLETGYITKEEHKKAMAYDITQDFTKPTQRPEDVYPWLTYEIERRAKEVVANLLAEQDQIDPARLKEEENLRDKYLMLADREIRSKGYRIHSTVKKDMYDAMQKIAKDYQYYGQTYTQVVKDPQSGEDVEIQQPVQTGSILIENKTGRILSFVGGRDFEIEELNHATQAYRSNGSTMKPLLVYGPAIEYGKIGAGSPLVDVKFNLRGYQPGNYTSSYEAGLVPAREALAQSLNLSALRLYYSILDQRPASFLEKMGFSKITAEDRENLATGIGGLQYGTTIEENTNAFATFANGGQYVESYIIEKIEDPTGNIVYQHESAGTPVFSPETAYIMTDMMRDVFNNGTGLSAKQNLKFGYQFSGKTGTSEEYKDVWFVGYNPTVTLGVWMGYDQPRSLYTFNNTYMEPSKRINLLWARLMNGVYDTHPDWAAPKDGFVKPQNVVYASFCGMSGMAPSNACAQAGLVRSDLFNAKVFLPSKTDDSMASASVVMINGKYYTALPNTPAEFIKKSGGGLNPAFVKRMLGPLGGDPSRLVPKGSTLASGGAAVSFPVNGFAPAPPAVSMNGSTLSWSRSSSNDVVGYRVYNVSGGGQSLIASIPESGPYSMTVGAGGSYIVVAVNIEGMSSGASNTATSIPEPKEEVEEENKEEQPPTTEPTEPEKPEETTPPKTEPEKPAESTPPAES</sequence>
<keyword evidence="10" id="KW-1133">Transmembrane helix</keyword>
<evidence type="ECO:0000256" key="12">
    <source>
        <dbReference type="ARBA" id="ARBA00023268"/>
    </source>
</evidence>
<evidence type="ECO:0000256" key="4">
    <source>
        <dbReference type="ARBA" id="ARBA00022676"/>
    </source>
</evidence>
<evidence type="ECO:0000256" key="9">
    <source>
        <dbReference type="ARBA" id="ARBA00022984"/>
    </source>
</evidence>
<keyword evidence="9" id="KW-0573">Peptidoglycan synthesis</keyword>
<dbReference type="PANTHER" id="PTHR32282">
    <property type="entry name" value="BINDING PROTEIN TRANSPEPTIDASE, PUTATIVE-RELATED"/>
    <property type="match status" value="1"/>
</dbReference>
<proteinExistence type="predicted"/>
<dbReference type="GO" id="GO:0008658">
    <property type="term" value="F:penicillin binding"/>
    <property type="evidence" value="ECO:0007669"/>
    <property type="project" value="InterPro"/>
</dbReference>
<evidence type="ECO:0000259" key="18">
    <source>
        <dbReference type="Pfam" id="PF00912"/>
    </source>
</evidence>
<evidence type="ECO:0000256" key="11">
    <source>
        <dbReference type="ARBA" id="ARBA00023136"/>
    </source>
</evidence>
<accession>A0A921T4P5</accession>
<evidence type="ECO:0000313" key="19">
    <source>
        <dbReference type="EMBL" id="HJH10566.1"/>
    </source>
</evidence>
<keyword evidence="13" id="KW-0961">Cell wall biogenesis/degradation</keyword>
<reference evidence="19" key="2">
    <citation type="submission" date="2021-09" db="EMBL/GenBank/DDBJ databases">
        <authorList>
            <person name="Gilroy R."/>
        </authorList>
    </citation>
    <scope>NUCLEOTIDE SEQUENCE</scope>
    <source>
        <strain evidence="19">CHK160-4876</strain>
    </source>
</reference>
<dbReference type="GO" id="GO:0006508">
    <property type="term" value="P:proteolysis"/>
    <property type="evidence" value="ECO:0007669"/>
    <property type="project" value="UniProtKB-KW"/>
</dbReference>
<evidence type="ECO:0000256" key="2">
    <source>
        <dbReference type="ARBA" id="ARBA00022645"/>
    </source>
</evidence>
<evidence type="ECO:0000256" key="10">
    <source>
        <dbReference type="ARBA" id="ARBA00022989"/>
    </source>
</evidence>
<evidence type="ECO:0000256" key="15">
    <source>
        <dbReference type="ARBA" id="ARBA00049902"/>
    </source>
</evidence>
<dbReference type="Pfam" id="PF00912">
    <property type="entry name" value="Transgly"/>
    <property type="match status" value="1"/>
</dbReference>
<comment type="catalytic activity">
    <reaction evidence="14">
        <text>Preferential cleavage: (Ac)2-L-Lys-D-Ala-|-D-Ala. Also transpeptidation of peptidyl-alanyl moieties that are N-acyl substituents of D-alanine.</text>
        <dbReference type="EC" id="3.4.16.4"/>
    </reaction>
</comment>
<comment type="caution">
    <text evidence="19">The sequence shown here is derived from an EMBL/GenBank/DDBJ whole genome shotgun (WGS) entry which is preliminary data.</text>
</comment>
<evidence type="ECO:0000256" key="14">
    <source>
        <dbReference type="ARBA" id="ARBA00034000"/>
    </source>
</evidence>
<evidence type="ECO:0000256" key="16">
    <source>
        <dbReference type="SAM" id="MobiDB-lite"/>
    </source>
</evidence>
<dbReference type="Gene3D" id="1.10.3810.10">
    <property type="entry name" value="Biosynthetic peptidoglycan transglycosylase-like"/>
    <property type="match status" value="1"/>
</dbReference>
<feature type="domain" description="Penicillin-binding protein transpeptidase" evidence="17">
    <location>
        <begin position="418"/>
        <end position="660"/>
    </location>
</feature>
<dbReference type="Pfam" id="PF00905">
    <property type="entry name" value="Transpeptidase"/>
    <property type="match status" value="1"/>
</dbReference>
<dbReference type="InterPro" id="IPR001460">
    <property type="entry name" value="PCN-bd_Tpept"/>
</dbReference>
<dbReference type="InterPro" id="IPR036950">
    <property type="entry name" value="PBP_transglycosylase"/>
</dbReference>
<dbReference type="Proteomes" id="UP000700212">
    <property type="component" value="Unassembled WGS sequence"/>
</dbReference>
<dbReference type="GO" id="GO:0030288">
    <property type="term" value="C:outer membrane-bounded periplasmic space"/>
    <property type="evidence" value="ECO:0007669"/>
    <property type="project" value="TreeGrafter"/>
</dbReference>
<name>A0A921T4P5_9BACL</name>
<evidence type="ECO:0000256" key="1">
    <source>
        <dbReference type="ARBA" id="ARBA00022475"/>
    </source>
</evidence>
<keyword evidence="4" id="KW-0328">Glycosyltransferase</keyword>
<evidence type="ECO:0000256" key="6">
    <source>
        <dbReference type="ARBA" id="ARBA00022692"/>
    </source>
</evidence>
<evidence type="ECO:0000256" key="8">
    <source>
        <dbReference type="ARBA" id="ARBA00022960"/>
    </source>
</evidence>
<keyword evidence="5" id="KW-0808">Transferase</keyword>
<dbReference type="PANTHER" id="PTHR32282:SF32">
    <property type="entry name" value="PENICILLIN-BINDING PROTEIN 2A"/>
    <property type="match status" value="1"/>
</dbReference>
<feature type="region of interest" description="Disordered" evidence="16">
    <location>
        <begin position="902"/>
        <end position="960"/>
    </location>
</feature>
<dbReference type="GO" id="GO:0071555">
    <property type="term" value="P:cell wall organization"/>
    <property type="evidence" value="ECO:0007669"/>
    <property type="project" value="UniProtKB-KW"/>
</dbReference>
<keyword evidence="6" id="KW-0812">Transmembrane</keyword>
<dbReference type="SUPFAM" id="SSF53955">
    <property type="entry name" value="Lysozyme-like"/>
    <property type="match status" value="1"/>
</dbReference>
<keyword evidence="7" id="KW-0378">Hydrolase</keyword>
<dbReference type="InterPro" id="IPR023346">
    <property type="entry name" value="Lysozyme-like_dom_sf"/>
</dbReference>
<dbReference type="GO" id="GO:0008360">
    <property type="term" value="P:regulation of cell shape"/>
    <property type="evidence" value="ECO:0007669"/>
    <property type="project" value="UniProtKB-KW"/>
</dbReference>
<dbReference type="Gene3D" id="3.90.1310.40">
    <property type="match status" value="1"/>
</dbReference>
<feature type="domain" description="Glycosyl transferase family 51" evidence="18">
    <location>
        <begin position="93"/>
        <end position="279"/>
    </location>
</feature>
<dbReference type="AlphaFoldDB" id="A0A921T4P5"/>
<dbReference type="Gene3D" id="3.40.710.10">
    <property type="entry name" value="DD-peptidase/beta-lactamase superfamily"/>
    <property type="match status" value="1"/>
</dbReference>
<dbReference type="InterPro" id="IPR001264">
    <property type="entry name" value="Glyco_trans_51"/>
</dbReference>
<dbReference type="SUPFAM" id="SSF56601">
    <property type="entry name" value="beta-lactamase/transpeptidase-like"/>
    <property type="match status" value="1"/>
</dbReference>
<evidence type="ECO:0000313" key="20">
    <source>
        <dbReference type="Proteomes" id="UP000700212"/>
    </source>
</evidence>
<evidence type="ECO:0000259" key="17">
    <source>
        <dbReference type="Pfam" id="PF00905"/>
    </source>
</evidence>